<keyword evidence="2" id="KW-1185">Reference proteome</keyword>
<dbReference type="Proteomes" id="UP001143192">
    <property type="component" value="Unassembled WGS sequence"/>
</dbReference>
<feature type="non-terminal residue" evidence="1">
    <location>
        <position position="1"/>
    </location>
</feature>
<organism evidence="1 2">
    <name type="scientific">Bacteroides muris</name>
    <name type="common">ex Fokt et al. 2023</name>
    <dbReference type="NCBI Taxonomy" id="2937417"/>
    <lineage>
        <taxon>Bacteria</taxon>
        <taxon>Pseudomonadati</taxon>
        <taxon>Bacteroidota</taxon>
        <taxon>Bacteroidia</taxon>
        <taxon>Bacteroidales</taxon>
        <taxon>Bacteroidaceae</taxon>
        <taxon>Bacteroides</taxon>
    </lineage>
</organism>
<evidence type="ECO:0008006" key="3">
    <source>
        <dbReference type="Google" id="ProtNLM"/>
    </source>
</evidence>
<gene>
    <name evidence="1" type="ORF">M1B79_18080</name>
</gene>
<proteinExistence type="predicted"/>
<dbReference type="EMBL" id="JAMZED010000135">
    <property type="protein sequence ID" value="MCR6506505.1"/>
    <property type="molecule type" value="Genomic_DNA"/>
</dbReference>
<evidence type="ECO:0000313" key="1">
    <source>
        <dbReference type="EMBL" id="MCR6506505.1"/>
    </source>
</evidence>
<accession>A0A9X2SUU1</accession>
<reference evidence="1" key="1">
    <citation type="journal article" date="2022" name="Arch. Microbiol.">
        <title>Bacteroides muris sp. nov. isolated from the cecum of wild-derived house mice.</title>
        <authorList>
            <person name="Fokt H."/>
            <person name="Unni R."/>
            <person name="Repnik U."/>
            <person name="Schmitz R.A."/>
            <person name="Bramkamp M."/>
            <person name="Baines J.F."/>
            <person name="Unterweger D."/>
        </authorList>
    </citation>
    <scope>NUCLEOTIDE SEQUENCE</scope>
    <source>
        <strain evidence="1">KH365_2</strain>
    </source>
</reference>
<dbReference type="RefSeq" id="WP_257932646.1">
    <property type="nucleotide sequence ID" value="NZ_JAMZED010000135.1"/>
</dbReference>
<name>A0A9X2SUU1_9BACE</name>
<comment type="caution">
    <text evidence="1">The sequence shown here is derived from an EMBL/GenBank/DDBJ whole genome shotgun (WGS) entry which is preliminary data.</text>
</comment>
<dbReference type="AlphaFoldDB" id="A0A9X2SUU1"/>
<reference evidence="1" key="2">
    <citation type="submission" date="2022-04" db="EMBL/GenBank/DDBJ databases">
        <authorList>
            <person name="Fokt H."/>
            <person name="Baines J."/>
        </authorList>
    </citation>
    <scope>NUCLEOTIDE SEQUENCE</scope>
    <source>
        <strain evidence="1">KH365_2</strain>
    </source>
</reference>
<sequence>AISHNLNTQDMKDYFKLLQIDTSVLTTDEIRIVNDWYNNNKTEDCSISLRSLHTQEAYHAFSKENKELLSDFCILWEDEESNYAGICIKGIMRGKIVFISHDNQHPIPVFRNIDSFLKAVKSNRITDLYPPQVEYLSATNNPFDYPSINRTSLELEQDSSAADILWNKAATEKDDAMINTILSFIQIATLQQIPKLKQYIFDDTLMGDILGIYKFYGYKEDANVLLQIGKENKHFRKILKELGATPQKILWIEKW</sequence>
<protein>
    <recommendedName>
        <fullName evidence="3">SMI1/KNR4 family protein</fullName>
    </recommendedName>
</protein>
<evidence type="ECO:0000313" key="2">
    <source>
        <dbReference type="Proteomes" id="UP001143192"/>
    </source>
</evidence>